<protein>
    <recommendedName>
        <fullName evidence="5">Tetratricopeptide repeat protein</fullName>
    </recommendedName>
</protein>
<keyword evidence="2" id="KW-0472">Membrane</keyword>
<dbReference type="Gene3D" id="1.25.40.10">
    <property type="entry name" value="Tetratricopeptide repeat domain"/>
    <property type="match status" value="2"/>
</dbReference>
<name>A0ABT1JMT1_ACTCY</name>
<dbReference type="InterPro" id="IPR011990">
    <property type="entry name" value="TPR-like_helical_dom_sf"/>
</dbReference>
<evidence type="ECO:0000256" key="1">
    <source>
        <dbReference type="SAM" id="MobiDB-lite"/>
    </source>
</evidence>
<evidence type="ECO:0000313" key="3">
    <source>
        <dbReference type="EMBL" id="MCP2333840.1"/>
    </source>
</evidence>
<keyword evidence="4" id="KW-1185">Reference proteome</keyword>
<reference evidence="3 4" key="2">
    <citation type="submission" date="2022-06" db="EMBL/GenBank/DDBJ databases">
        <title>Genomic Encyclopedia of Type Strains, Phase I: the one thousand microbial genomes (KMG-I) project.</title>
        <authorList>
            <person name="Kyrpides N."/>
        </authorList>
    </citation>
    <scope>NUCLEOTIDE SEQUENCE [LARGE SCALE GENOMIC DNA]</scope>
    <source>
        <strain evidence="3 4">DSM 43889</strain>
    </source>
</reference>
<keyword evidence="2" id="KW-0812">Transmembrane</keyword>
<feature type="transmembrane region" description="Helical" evidence="2">
    <location>
        <begin position="284"/>
        <end position="302"/>
    </location>
</feature>
<dbReference type="Proteomes" id="UP000791080">
    <property type="component" value="Unassembled WGS sequence"/>
</dbReference>
<sequence>MVPDVTATLRRAAELSGSGKHREAVRLLSDLVSEHPGNAAVLCQLAGEQLHVGAPTQALALARRAMIVLPGHYSPHLLAALAHTDLGEHDDAVAAARTAVAEAPRVWQCHSGLAEALTAQGGEGALRDAEDSAARAVELAPEEGRPYEVLGDAALLRHDWGRAEWAYRTALRLRPKSAVAERGLRVVRKERDARARAEPRSARGGGPVARRWRRNGGSGEPEVGGTGTPDEGRDEERIERDTRRQELGRGVEAVLWPLFRKMWLVQAGGALLLLLTSMPDSTRIHGLAGLLVAIAVVLLPAHGLRRVPPARRGEVIGALRGRALLLVCGAVLGAGTVLLAGWSLLVLVSPGTVQPLSIVVLVSAAAGLLGLARNAARR</sequence>
<accession>A0ABT1JMT1</accession>
<dbReference type="EMBL" id="AUBJ02000001">
    <property type="protein sequence ID" value="MCP2333840.1"/>
    <property type="molecule type" value="Genomic_DNA"/>
</dbReference>
<evidence type="ECO:0000313" key="4">
    <source>
        <dbReference type="Proteomes" id="UP000791080"/>
    </source>
</evidence>
<feature type="region of interest" description="Disordered" evidence="1">
    <location>
        <begin position="189"/>
        <end position="242"/>
    </location>
</feature>
<evidence type="ECO:0000256" key="2">
    <source>
        <dbReference type="SAM" id="Phobius"/>
    </source>
</evidence>
<gene>
    <name evidence="3" type="ORF">G443_004110</name>
</gene>
<evidence type="ECO:0008006" key="5">
    <source>
        <dbReference type="Google" id="ProtNLM"/>
    </source>
</evidence>
<reference evidence="3 4" key="1">
    <citation type="submission" date="2013-07" db="EMBL/GenBank/DDBJ databases">
        <authorList>
            <consortium name="DOE Joint Genome Institute"/>
            <person name="Reeve W."/>
            <person name="Huntemann M."/>
            <person name="Han J."/>
            <person name="Chen A."/>
            <person name="Kyrpides N."/>
            <person name="Mavromatis K."/>
            <person name="Markowitz V."/>
            <person name="Palaniappan K."/>
            <person name="Ivanova N."/>
            <person name="Schaumberg A."/>
            <person name="Pati A."/>
            <person name="Liolios K."/>
            <person name="Nordberg H.P."/>
            <person name="Cantor M.N."/>
            <person name="Hua S.X."/>
            <person name="Woyke T."/>
        </authorList>
    </citation>
    <scope>NUCLEOTIDE SEQUENCE [LARGE SCALE GENOMIC DNA]</scope>
    <source>
        <strain evidence="3 4">DSM 43889</strain>
    </source>
</reference>
<dbReference type="InterPro" id="IPR019734">
    <property type="entry name" value="TPR_rpt"/>
</dbReference>
<proteinExistence type="predicted"/>
<feature type="transmembrane region" description="Helical" evidence="2">
    <location>
        <begin position="353"/>
        <end position="372"/>
    </location>
</feature>
<organism evidence="3 4">
    <name type="scientific">Actinoalloteichus caeruleus DSM 43889</name>
    <dbReference type="NCBI Taxonomy" id="1120930"/>
    <lineage>
        <taxon>Bacteria</taxon>
        <taxon>Bacillati</taxon>
        <taxon>Actinomycetota</taxon>
        <taxon>Actinomycetes</taxon>
        <taxon>Pseudonocardiales</taxon>
        <taxon>Pseudonocardiaceae</taxon>
        <taxon>Actinoalloteichus</taxon>
        <taxon>Actinoalloteichus cyanogriseus</taxon>
    </lineage>
</organism>
<feature type="compositionally biased region" description="Basic and acidic residues" evidence="1">
    <location>
        <begin position="230"/>
        <end position="242"/>
    </location>
</feature>
<keyword evidence="2" id="KW-1133">Transmembrane helix</keyword>
<feature type="compositionally biased region" description="Gly residues" evidence="1">
    <location>
        <begin position="216"/>
        <end position="227"/>
    </location>
</feature>
<dbReference type="SMART" id="SM00028">
    <property type="entry name" value="TPR"/>
    <property type="match status" value="4"/>
</dbReference>
<dbReference type="SUPFAM" id="SSF48452">
    <property type="entry name" value="TPR-like"/>
    <property type="match status" value="1"/>
</dbReference>
<feature type="compositionally biased region" description="Basic and acidic residues" evidence="1">
    <location>
        <begin position="189"/>
        <end position="201"/>
    </location>
</feature>
<feature type="transmembrane region" description="Helical" evidence="2">
    <location>
        <begin position="323"/>
        <end position="347"/>
    </location>
</feature>
<comment type="caution">
    <text evidence="3">The sequence shown here is derived from an EMBL/GenBank/DDBJ whole genome shotgun (WGS) entry which is preliminary data.</text>
</comment>